<evidence type="ECO:0000313" key="4">
    <source>
        <dbReference type="Proteomes" id="UP001152888"/>
    </source>
</evidence>
<name>A0A9P0KKP0_ACAOB</name>
<feature type="region of interest" description="Disordered" evidence="1">
    <location>
        <begin position="1"/>
        <end position="42"/>
    </location>
</feature>
<evidence type="ECO:0000256" key="1">
    <source>
        <dbReference type="SAM" id="MobiDB-lite"/>
    </source>
</evidence>
<feature type="compositionally biased region" description="Basic and acidic residues" evidence="1">
    <location>
        <begin position="8"/>
        <end position="23"/>
    </location>
</feature>
<sequence>MEQNAEVSNHRDSDYSDVQECKNKAVPTEDTEKCTSPKTNVRINKNPVNIANHSQHARTKQQDVYYSDEDMCTDSVGSSDVYLKVKSPKKQRVTGRFACNNVSPFSEEKRVNKCLIDVPDYNLVGVDGGYQDAF</sequence>
<dbReference type="EMBL" id="CAKOFQ010006653">
    <property type="protein sequence ID" value="CAH1954468.1"/>
    <property type="molecule type" value="Genomic_DNA"/>
</dbReference>
<dbReference type="Proteomes" id="UP001152888">
    <property type="component" value="Unassembled WGS sequence"/>
</dbReference>
<gene>
    <name evidence="3" type="ORF">ACAOBT_LOCUS10107</name>
    <name evidence="2" type="ORF">ACAOBT_LOCUS568</name>
</gene>
<proteinExistence type="predicted"/>
<dbReference type="EMBL" id="CAKOFQ010006800">
    <property type="protein sequence ID" value="CAH1972624.1"/>
    <property type="molecule type" value="Genomic_DNA"/>
</dbReference>
<dbReference type="OrthoDB" id="6762035at2759"/>
<dbReference type="AlphaFoldDB" id="A0A9P0KKP0"/>
<keyword evidence="4" id="KW-1185">Reference proteome</keyword>
<evidence type="ECO:0000313" key="3">
    <source>
        <dbReference type="EMBL" id="CAH1972624.1"/>
    </source>
</evidence>
<comment type="caution">
    <text evidence="3">The sequence shown here is derived from an EMBL/GenBank/DDBJ whole genome shotgun (WGS) entry which is preliminary data.</text>
</comment>
<evidence type="ECO:0000313" key="2">
    <source>
        <dbReference type="EMBL" id="CAH1954468.1"/>
    </source>
</evidence>
<accession>A0A9P0KKP0</accession>
<reference evidence="3" key="1">
    <citation type="submission" date="2022-03" db="EMBL/GenBank/DDBJ databases">
        <authorList>
            <person name="Sayadi A."/>
        </authorList>
    </citation>
    <scope>NUCLEOTIDE SEQUENCE</scope>
</reference>
<protein>
    <submittedName>
        <fullName evidence="3">Uncharacterized protein</fullName>
    </submittedName>
</protein>
<organism evidence="3 4">
    <name type="scientific">Acanthoscelides obtectus</name>
    <name type="common">Bean weevil</name>
    <name type="synonym">Bruchus obtectus</name>
    <dbReference type="NCBI Taxonomy" id="200917"/>
    <lineage>
        <taxon>Eukaryota</taxon>
        <taxon>Metazoa</taxon>
        <taxon>Ecdysozoa</taxon>
        <taxon>Arthropoda</taxon>
        <taxon>Hexapoda</taxon>
        <taxon>Insecta</taxon>
        <taxon>Pterygota</taxon>
        <taxon>Neoptera</taxon>
        <taxon>Endopterygota</taxon>
        <taxon>Coleoptera</taxon>
        <taxon>Polyphaga</taxon>
        <taxon>Cucujiformia</taxon>
        <taxon>Chrysomeloidea</taxon>
        <taxon>Chrysomelidae</taxon>
        <taxon>Bruchinae</taxon>
        <taxon>Bruchini</taxon>
        <taxon>Acanthoscelides</taxon>
    </lineage>
</organism>